<dbReference type="GO" id="GO:0003735">
    <property type="term" value="F:structural constituent of ribosome"/>
    <property type="evidence" value="ECO:0007669"/>
    <property type="project" value="InterPro"/>
</dbReference>
<dbReference type="GO" id="GO:0005840">
    <property type="term" value="C:ribosome"/>
    <property type="evidence" value="ECO:0007669"/>
    <property type="project" value="UniProtKB-KW"/>
</dbReference>
<dbReference type="HAMAP" id="MF_01363">
    <property type="entry name" value="Ribosomal_bL21"/>
    <property type="match status" value="1"/>
</dbReference>
<dbReference type="GO" id="GO:0005737">
    <property type="term" value="C:cytoplasm"/>
    <property type="evidence" value="ECO:0007669"/>
    <property type="project" value="UniProtKB-ARBA"/>
</dbReference>
<sequence>MYAVIRTGGKQYRVKEGDHLKVEKLDYEEGDSISFDEVLAVSDDEDFKVGKPVLESAEVKAEVLEHGKNKKVEVFKFKAKKRYKKKTGHRQPFTRIKIDEIVGE</sequence>
<dbReference type="EMBL" id="FNGO01000057">
    <property type="protein sequence ID" value="SDM54696.1"/>
    <property type="molecule type" value="Genomic_DNA"/>
</dbReference>
<dbReference type="PROSITE" id="PS01169">
    <property type="entry name" value="RIBOSOMAL_L21"/>
    <property type="match status" value="1"/>
</dbReference>
<dbReference type="NCBIfam" id="TIGR00061">
    <property type="entry name" value="L21"/>
    <property type="match status" value="1"/>
</dbReference>
<dbReference type="PANTHER" id="PTHR21349">
    <property type="entry name" value="50S RIBOSOMAL PROTEIN L21"/>
    <property type="match status" value="1"/>
</dbReference>
<dbReference type="GO" id="GO:0006412">
    <property type="term" value="P:translation"/>
    <property type="evidence" value="ECO:0007669"/>
    <property type="project" value="UniProtKB-UniRule"/>
</dbReference>
<keyword evidence="9" id="KW-1185">Reference proteome</keyword>
<reference evidence="8 9" key="1">
    <citation type="submission" date="2016-10" db="EMBL/GenBank/DDBJ databases">
        <authorList>
            <person name="de Groot N.N."/>
        </authorList>
    </citation>
    <scope>NUCLEOTIDE SEQUENCE [LARGE SCALE GENOMIC DNA]</scope>
    <source>
        <strain evidence="8 9">SLAS-1</strain>
    </source>
</reference>
<dbReference type="STRING" id="321763.SAMN04488692_1574"/>
<keyword evidence="2 6" id="KW-0699">rRNA-binding</keyword>
<dbReference type="InterPro" id="IPR001787">
    <property type="entry name" value="Ribosomal_bL21"/>
</dbReference>
<comment type="similarity">
    <text evidence="1 6 7">Belongs to the bacterial ribosomal protein bL21 family.</text>
</comment>
<evidence type="ECO:0000256" key="2">
    <source>
        <dbReference type="ARBA" id="ARBA00022730"/>
    </source>
</evidence>
<dbReference type="GO" id="GO:1990904">
    <property type="term" value="C:ribonucleoprotein complex"/>
    <property type="evidence" value="ECO:0007669"/>
    <property type="project" value="UniProtKB-KW"/>
</dbReference>
<dbReference type="RefSeq" id="WP_089762484.1">
    <property type="nucleotide sequence ID" value="NZ_FNGO01000057.1"/>
</dbReference>
<comment type="subunit">
    <text evidence="6">Part of the 50S ribosomal subunit. Contacts protein L20.</text>
</comment>
<evidence type="ECO:0000256" key="6">
    <source>
        <dbReference type="HAMAP-Rule" id="MF_01363"/>
    </source>
</evidence>
<comment type="function">
    <text evidence="6 7">This protein binds to 23S rRNA in the presence of protein L20.</text>
</comment>
<gene>
    <name evidence="6" type="primary">rplU</name>
    <name evidence="8" type="ORF">SAMN04488692_1574</name>
</gene>
<evidence type="ECO:0000256" key="4">
    <source>
        <dbReference type="ARBA" id="ARBA00022980"/>
    </source>
</evidence>
<dbReference type="InterPro" id="IPR028909">
    <property type="entry name" value="bL21-like"/>
</dbReference>
<evidence type="ECO:0000313" key="8">
    <source>
        <dbReference type="EMBL" id="SDM54696.1"/>
    </source>
</evidence>
<accession>A0A1G9U427</accession>
<organism evidence="8 9">
    <name type="scientific">Halarsenatibacter silvermanii</name>
    <dbReference type="NCBI Taxonomy" id="321763"/>
    <lineage>
        <taxon>Bacteria</taxon>
        <taxon>Bacillati</taxon>
        <taxon>Bacillota</taxon>
        <taxon>Clostridia</taxon>
        <taxon>Halanaerobiales</taxon>
        <taxon>Halarsenatibacteraceae</taxon>
        <taxon>Halarsenatibacter</taxon>
    </lineage>
</organism>
<evidence type="ECO:0000256" key="3">
    <source>
        <dbReference type="ARBA" id="ARBA00022884"/>
    </source>
</evidence>
<dbReference type="InterPro" id="IPR018258">
    <property type="entry name" value="Ribosomal_bL21_CS"/>
</dbReference>
<dbReference type="InterPro" id="IPR036164">
    <property type="entry name" value="bL21-like_sf"/>
</dbReference>
<protein>
    <recommendedName>
        <fullName evidence="6">Large ribosomal subunit protein bL21</fullName>
    </recommendedName>
</protein>
<name>A0A1G9U427_9FIRM</name>
<evidence type="ECO:0000313" key="9">
    <source>
        <dbReference type="Proteomes" id="UP000199476"/>
    </source>
</evidence>
<keyword evidence="3 6" id="KW-0694">RNA-binding</keyword>
<evidence type="ECO:0000256" key="1">
    <source>
        <dbReference type="ARBA" id="ARBA00008563"/>
    </source>
</evidence>
<proteinExistence type="inferred from homology"/>
<evidence type="ECO:0000256" key="5">
    <source>
        <dbReference type="ARBA" id="ARBA00023274"/>
    </source>
</evidence>
<dbReference type="PANTHER" id="PTHR21349:SF0">
    <property type="entry name" value="LARGE RIBOSOMAL SUBUNIT PROTEIN BL21M"/>
    <property type="match status" value="1"/>
</dbReference>
<evidence type="ECO:0000256" key="7">
    <source>
        <dbReference type="RuleBase" id="RU000562"/>
    </source>
</evidence>
<dbReference type="OrthoDB" id="9813334at2"/>
<dbReference type="AlphaFoldDB" id="A0A1G9U427"/>
<dbReference type="GO" id="GO:0019843">
    <property type="term" value="F:rRNA binding"/>
    <property type="evidence" value="ECO:0007669"/>
    <property type="project" value="UniProtKB-UniRule"/>
</dbReference>
<dbReference type="Pfam" id="PF00829">
    <property type="entry name" value="Ribosomal_L21p"/>
    <property type="match status" value="1"/>
</dbReference>
<keyword evidence="4 6" id="KW-0689">Ribosomal protein</keyword>
<dbReference type="SUPFAM" id="SSF141091">
    <property type="entry name" value="L21p-like"/>
    <property type="match status" value="1"/>
</dbReference>
<dbReference type="Proteomes" id="UP000199476">
    <property type="component" value="Unassembled WGS sequence"/>
</dbReference>
<keyword evidence="5 6" id="KW-0687">Ribonucleoprotein</keyword>